<comment type="caution">
    <text evidence="3">The sequence shown here is derived from an EMBL/GenBank/DDBJ whole genome shotgun (WGS) entry which is preliminary data.</text>
</comment>
<accession>A0A937AM12</accession>
<reference evidence="3" key="1">
    <citation type="submission" date="2019-02" db="EMBL/GenBank/DDBJ databases">
        <title>A novel Candidatus Liberibacter species associated with the New Zealand native fuchsia psyllid, Ctenarytaina fuchsiae.</title>
        <authorList>
            <person name="Thompson S.M."/>
            <person name="Jorgensen N."/>
            <person name="David C."/>
            <person name="Bulman S.R."/>
            <person name="Smith G.R."/>
        </authorList>
    </citation>
    <scope>NUCLEOTIDE SEQUENCE</scope>
    <source>
        <strain evidence="3">Oxford</strain>
    </source>
</reference>
<dbReference type="Gene3D" id="3.30.1150.10">
    <property type="match status" value="1"/>
</dbReference>
<protein>
    <recommendedName>
        <fullName evidence="5">TolA protein</fullName>
    </recommendedName>
</protein>
<keyword evidence="2" id="KW-0472">Membrane</keyword>
<feature type="region of interest" description="Disordered" evidence="1">
    <location>
        <begin position="107"/>
        <end position="133"/>
    </location>
</feature>
<dbReference type="AlphaFoldDB" id="A0A937AM12"/>
<evidence type="ECO:0000256" key="2">
    <source>
        <dbReference type="SAM" id="Phobius"/>
    </source>
</evidence>
<evidence type="ECO:0000313" key="4">
    <source>
        <dbReference type="Proteomes" id="UP000736856"/>
    </source>
</evidence>
<evidence type="ECO:0008006" key="5">
    <source>
        <dbReference type="Google" id="ProtNLM"/>
    </source>
</evidence>
<feature type="transmembrane region" description="Helical" evidence="2">
    <location>
        <begin position="6"/>
        <end position="22"/>
    </location>
</feature>
<dbReference type="EMBL" id="SEOL01000007">
    <property type="protein sequence ID" value="MBL0849227.1"/>
    <property type="molecule type" value="Genomic_DNA"/>
</dbReference>
<organism evidence="3 4">
    <name type="scientific">Candidatus Liberibacter ctenarytainae</name>
    <dbReference type="NCBI Taxonomy" id="2020335"/>
    <lineage>
        <taxon>Bacteria</taxon>
        <taxon>Pseudomonadati</taxon>
        <taxon>Pseudomonadota</taxon>
        <taxon>Alphaproteobacteria</taxon>
        <taxon>Hyphomicrobiales</taxon>
        <taxon>Rhizobiaceae</taxon>
        <taxon>Liberibacter</taxon>
    </lineage>
</organism>
<sequence>MQTKGSFAISLILHVILLVLLYERINIHLLIPSFALEASPGNIQIDNLNMEPHVDDKVSVTGEKNKENFFDRPDSERRNLSAAEKSKIFSNSKNVLKESRPLNVSFSSKNKLQRHDIRKTSEQKVNNRGSVGKKSIDPVLMRAEQKILVSKMKHKNDPRIPSQNEINTVRRRIAESWNISPDVKKLKEIRIRTHFQLNRDGLIVGSPNIMVVGGTEITRQILRDDVKRAIMKSQPFHLPLGRYENWRNMNLNFAISQM</sequence>
<gene>
    <name evidence="3" type="ORF">EU981_04035</name>
</gene>
<evidence type="ECO:0000313" key="3">
    <source>
        <dbReference type="EMBL" id="MBL0849227.1"/>
    </source>
</evidence>
<feature type="compositionally biased region" description="Basic and acidic residues" evidence="1">
    <location>
        <begin position="113"/>
        <end position="122"/>
    </location>
</feature>
<keyword evidence="2" id="KW-0812">Transmembrane</keyword>
<proteinExistence type="predicted"/>
<evidence type="ECO:0000256" key="1">
    <source>
        <dbReference type="SAM" id="MobiDB-lite"/>
    </source>
</evidence>
<name>A0A937AM12_9HYPH</name>
<dbReference type="Proteomes" id="UP000736856">
    <property type="component" value="Unassembled WGS sequence"/>
</dbReference>
<keyword evidence="2" id="KW-1133">Transmembrane helix</keyword>